<name>A0A3N1XKM8_9FIRM</name>
<dbReference type="GO" id="GO:0003924">
    <property type="term" value="F:GTPase activity"/>
    <property type="evidence" value="ECO:0007669"/>
    <property type="project" value="InterPro"/>
</dbReference>
<dbReference type="PROSITE" id="PS51722">
    <property type="entry name" value="G_TR_2"/>
    <property type="match status" value="1"/>
</dbReference>
<dbReference type="InterPro" id="IPR005225">
    <property type="entry name" value="Small_GTP-bd"/>
</dbReference>
<dbReference type="EMBL" id="RJVG01000007">
    <property type="protein sequence ID" value="ROR27263.1"/>
    <property type="molecule type" value="Genomic_DNA"/>
</dbReference>
<dbReference type="Gene3D" id="3.40.50.300">
    <property type="entry name" value="P-loop containing nucleotide triphosphate hydrolases"/>
    <property type="match status" value="1"/>
</dbReference>
<evidence type="ECO:0000313" key="6">
    <source>
        <dbReference type="Proteomes" id="UP000273083"/>
    </source>
</evidence>
<dbReference type="PANTHER" id="PTHR43261:SF1">
    <property type="entry name" value="RIBOSOME-RELEASING FACTOR 2, MITOCHONDRIAL"/>
    <property type="match status" value="1"/>
</dbReference>
<evidence type="ECO:0000259" key="4">
    <source>
        <dbReference type="PROSITE" id="PS51722"/>
    </source>
</evidence>
<protein>
    <submittedName>
        <fullName evidence="5">Small GTP-binding protein</fullName>
    </submittedName>
</protein>
<dbReference type="InterPro" id="IPR000795">
    <property type="entry name" value="T_Tr_GTP-bd_dom"/>
</dbReference>
<dbReference type="Gene3D" id="3.30.70.870">
    <property type="entry name" value="Elongation Factor G (Translational Gtpase), domain 3"/>
    <property type="match status" value="1"/>
</dbReference>
<dbReference type="Pfam" id="PF03764">
    <property type="entry name" value="EFG_IV"/>
    <property type="match status" value="1"/>
</dbReference>
<comment type="caution">
    <text evidence="5">The sequence shown here is derived from an EMBL/GenBank/DDBJ whole genome shotgun (WGS) entry which is preliminary data.</text>
</comment>
<keyword evidence="2" id="KW-0648">Protein biosynthesis</keyword>
<proteinExistence type="predicted"/>
<keyword evidence="1" id="KW-0547">Nucleotide-binding</keyword>
<dbReference type="GO" id="GO:0032790">
    <property type="term" value="P:ribosome disassembly"/>
    <property type="evidence" value="ECO:0007669"/>
    <property type="project" value="TreeGrafter"/>
</dbReference>
<dbReference type="Gene3D" id="2.40.30.10">
    <property type="entry name" value="Translation factors"/>
    <property type="match status" value="1"/>
</dbReference>
<dbReference type="SUPFAM" id="SSF52540">
    <property type="entry name" value="P-loop containing nucleoside triphosphate hydrolases"/>
    <property type="match status" value="1"/>
</dbReference>
<dbReference type="Pfam" id="PF00009">
    <property type="entry name" value="GTP_EFTU"/>
    <property type="match status" value="1"/>
</dbReference>
<sequence>MKKTIGILAHVDAGKTTFSEQLLYHTGSIRNLGRVDNKTSFFDTDTIEQNRGITIFADQGVFTYKGDTYYLIDTPGHVDFSGETERVISSLDYAVLLISGSSGVQAHTTTLFRLLKAYKIPAFFFINKCDVEGFSLENILWDIQDKLTKDCLHLYSLDLDQIAIAEFVAERDETFMVSYLDNNYTKSALQKTLIELVKKQECFPVTCGSALKNIGIDLFMELFSSLSHTDYEEQIRNTFSGRIFKIRHDDSGNRLTFVKAYSGKLQVKDEFIFERDGETYKEKVNEIRIYNGSKFERSNIIAAGDIFAVAGLKTPTCGSILETGNVWSNMNEKYYLTSALQSRIKILDSTDITKCLEKIRLLEAEDPMLSVSLQEENKDILVQVMGKIQLEVLEETIHKRFGILVSFEKPQVQYKETIKSAVIGYGHFEPLRHYAEVQLRLEPNPRGIGMTFASECHVDNLALNYQHLIETHIFEKEHKGILTGSSITDINIVLQDGRAHIKHTEGGDFREATYRAIRQGLEEAR</sequence>
<evidence type="ECO:0000256" key="2">
    <source>
        <dbReference type="ARBA" id="ARBA00022917"/>
    </source>
</evidence>
<dbReference type="PRINTS" id="PR00315">
    <property type="entry name" value="ELONGATNFCT"/>
</dbReference>
<dbReference type="SUPFAM" id="SSF54211">
    <property type="entry name" value="Ribosomal protein S5 domain 2-like"/>
    <property type="match status" value="1"/>
</dbReference>
<keyword evidence="3" id="KW-0342">GTP-binding</keyword>
<organism evidence="5 6">
    <name type="scientific">Mobilisporobacter senegalensis</name>
    <dbReference type="NCBI Taxonomy" id="1329262"/>
    <lineage>
        <taxon>Bacteria</taxon>
        <taxon>Bacillati</taxon>
        <taxon>Bacillota</taxon>
        <taxon>Clostridia</taxon>
        <taxon>Lachnospirales</taxon>
        <taxon>Lachnospiraceae</taxon>
        <taxon>Mobilisporobacter</taxon>
    </lineage>
</organism>
<dbReference type="SUPFAM" id="SSF54980">
    <property type="entry name" value="EF-G C-terminal domain-like"/>
    <property type="match status" value="1"/>
</dbReference>
<dbReference type="InterPro" id="IPR041095">
    <property type="entry name" value="EFG_II"/>
</dbReference>
<evidence type="ECO:0000256" key="3">
    <source>
        <dbReference type="ARBA" id="ARBA00023134"/>
    </source>
</evidence>
<accession>A0A3N1XKM8</accession>
<dbReference type="GO" id="GO:0006412">
    <property type="term" value="P:translation"/>
    <property type="evidence" value="ECO:0007669"/>
    <property type="project" value="UniProtKB-KW"/>
</dbReference>
<evidence type="ECO:0000313" key="5">
    <source>
        <dbReference type="EMBL" id="ROR27263.1"/>
    </source>
</evidence>
<dbReference type="InterPro" id="IPR035647">
    <property type="entry name" value="EFG_III/V"/>
</dbReference>
<dbReference type="InterPro" id="IPR005517">
    <property type="entry name" value="Transl_elong_EFG/EF2_IV"/>
</dbReference>
<dbReference type="Pfam" id="PF22042">
    <property type="entry name" value="EF-G_D2"/>
    <property type="match status" value="1"/>
</dbReference>
<dbReference type="InterPro" id="IPR020568">
    <property type="entry name" value="Ribosomal_Su5_D2-typ_SF"/>
</dbReference>
<dbReference type="Gene3D" id="3.30.230.10">
    <property type="match status" value="1"/>
</dbReference>
<dbReference type="Pfam" id="PF14492">
    <property type="entry name" value="EFG_III"/>
    <property type="match status" value="1"/>
</dbReference>
<dbReference type="InterPro" id="IPR053905">
    <property type="entry name" value="EF-G-like_DII"/>
</dbReference>
<gene>
    <name evidence="5" type="ORF">EDD66_107177</name>
</gene>
<feature type="domain" description="Tr-type G" evidence="4">
    <location>
        <begin position="1"/>
        <end position="231"/>
    </location>
</feature>
<dbReference type="Proteomes" id="UP000273083">
    <property type="component" value="Unassembled WGS sequence"/>
</dbReference>
<dbReference type="InterPro" id="IPR014721">
    <property type="entry name" value="Ribsml_uS5_D2-typ_fold_subgr"/>
</dbReference>
<dbReference type="SUPFAM" id="SSF50447">
    <property type="entry name" value="Translation proteins"/>
    <property type="match status" value="1"/>
</dbReference>
<reference evidence="5 6" key="1">
    <citation type="submission" date="2018-11" db="EMBL/GenBank/DDBJ databases">
        <title>Genomic Encyclopedia of Type Strains, Phase IV (KMG-IV): sequencing the most valuable type-strain genomes for metagenomic binning, comparative biology and taxonomic classification.</title>
        <authorList>
            <person name="Goeker M."/>
        </authorList>
    </citation>
    <scope>NUCLEOTIDE SEQUENCE [LARGE SCALE GENOMIC DNA]</scope>
    <source>
        <strain evidence="5 6">DSM 26537</strain>
    </source>
</reference>
<dbReference type="InterPro" id="IPR009000">
    <property type="entry name" value="Transl_B-barrel_sf"/>
</dbReference>
<keyword evidence="6" id="KW-1185">Reference proteome</keyword>
<dbReference type="AlphaFoldDB" id="A0A3N1XKM8"/>
<dbReference type="NCBIfam" id="TIGR00231">
    <property type="entry name" value="small_GTP"/>
    <property type="match status" value="1"/>
</dbReference>
<evidence type="ECO:0000256" key="1">
    <source>
        <dbReference type="ARBA" id="ARBA00022741"/>
    </source>
</evidence>
<dbReference type="PRINTS" id="PR01037">
    <property type="entry name" value="TCRTETOQM"/>
</dbReference>
<dbReference type="SMART" id="SM00889">
    <property type="entry name" value="EFG_IV"/>
    <property type="match status" value="1"/>
</dbReference>
<dbReference type="PANTHER" id="PTHR43261">
    <property type="entry name" value="TRANSLATION ELONGATION FACTOR G-RELATED"/>
    <property type="match status" value="1"/>
</dbReference>
<dbReference type="RefSeq" id="WP_330511178.1">
    <property type="nucleotide sequence ID" value="NZ_RJVG01000007.1"/>
</dbReference>
<dbReference type="GO" id="GO:0005525">
    <property type="term" value="F:GTP binding"/>
    <property type="evidence" value="ECO:0007669"/>
    <property type="project" value="UniProtKB-KW"/>
</dbReference>
<dbReference type="InterPro" id="IPR027417">
    <property type="entry name" value="P-loop_NTPase"/>
</dbReference>